<feature type="chain" id="PRO_5030969852" evidence="2">
    <location>
        <begin position="25"/>
        <end position="349"/>
    </location>
</feature>
<reference evidence="5 6" key="1">
    <citation type="journal article" date="2014" name="Arch. Microbiol.">
        <title>Bacillus mesophilum sp. nov., strain IITR-54T, a novel 4-chlorobiphenyl dechlorinating bacterium.</title>
        <authorList>
            <person name="Manickam N."/>
            <person name="Singh N.K."/>
            <person name="Bajaj A."/>
            <person name="Kumar R.M."/>
            <person name="Kaur G."/>
            <person name="Kaur N."/>
            <person name="Bala M."/>
            <person name="Kumar A."/>
            <person name="Mayilraj S."/>
        </authorList>
    </citation>
    <scope>NUCLEOTIDE SEQUENCE [LARGE SCALE GENOMIC DNA]</scope>
    <source>
        <strain evidence="5 6">IITR-54</strain>
    </source>
</reference>
<dbReference type="RefSeq" id="WP_151574536.1">
    <property type="nucleotide sequence ID" value="NZ_WBOT01000004.1"/>
</dbReference>
<gene>
    <name evidence="5" type="ORF">F7732_13300</name>
</gene>
<feature type="domain" description="DUF3048" evidence="4">
    <location>
        <begin position="223"/>
        <end position="332"/>
    </location>
</feature>
<proteinExistence type="predicted"/>
<evidence type="ECO:0000313" key="5">
    <source>
        <dbReference type="EMBL" id="KAB2331651.1"/>
    </source>
</evidence>
<feature type="region of interest" description="Disordered" evidence="1">
    <location>
        <begin position="24"/>
        <end position="45"/>
    </location>
</feature>
<feature type="domain" description="DUF3048" evidence="3">
    <location>
        <begin position="54"/>
        <end position="194"/>
    </location>
</feature>
<name>A0A7V7RK73_9BACI</name>
<sequence length="349" mass="38885">MSKIWMAVFAAGILLLSGCSGDQAEIDETDHSNNEQQPEEVAQEQNDSEFIYPLTGISAEAEVNGRAVAVMINNHPLARQQSGLHKADIVYELLAEGEVTRFLAIYQSQKPAQIGPIRSARDYYIELAKGYDSLYVAHGNSPEAKKLMDSGYIDSLNGLYYDGTLFNRVSFRKAPHNSYISFENIEKGAQEQGYDMNKAPSPLMYLNEEEIEQLDGDEAANVKVSYFSRETFNSVYEYDAAQEKYKRYSNGEQTADYETDSPVLLDNIFIVETEHQIVDNAGRRNIDLMSGGRAYLLQKGTLREVNWENIDGKILPVADGEQVGLIPGKTWINVIPASVGLEDSVSYGS</sequence>
<organism evidence="5 6">
    <name type="scientific">Bacillus mesophilum</name>
    <dbReference type="NCBI Taxonomy" id="1071718"/>
    <lineage>
        <taxon>Bacteria</taxon>
        <taxon>Bacillati</taxon>
        <taxon>Bacillota</taxon>
        <taxon>Bacilli</taxon>
        <taxon>Bacillales</taxon>
        <taxon>Bacillaceae</taxon>
        <taxon>Bacillus</taxon>
    </lineage>
</organism>
<dbReference type="OrthoDB" id="9779102at2"/>
<dbReference type="InterPro" id="IPR035328">
    <property type="entry name" value="DUF3048_C"/>
</dbReference>
<protein>
    <submittedName>
        <fullName evidence="5">DUF3048 domain-containing protein</fullName>
    </submittedName>
</protein>
<keyword evidence="6" id="KW-1185">Reference proteome</keyword>
<evidence type="ECO:0000256" key="2">
    <source>
        <dbReference type="SAM" id="SignalP"/>
    </source>
</evidence>
<dbReference type="Pfam" id="PF11258">
    <property type="entry name" value="DUF3048"/>
    <property type="match status" value="1"/>
</dbReference>
<dbReference type="Pfam" id="PF17479">
    <property type="entry name" value="DUF3048_C"/>
    <property type="match status" value="1"/>
</dbReference>
<evidence type="ECO:0000256" key="1">
    <source>
        <dbReference type="SAM" id="MobiDB-lite"/>
    </source>
</evidence>
<feature type="signal peptide" evidence="2">
    <location>
        <begin position="1"/>
        <end position="24"/>
    </location>
</feature>
<dbReference type="InterPro" id="IPR023158">
    <property type="entry name" value="YerB-like_sf"/>
</dbReference>
<dbReference type="InterPro" id="IPR021416">
    <property type="entry name" value="DUF3048_N"/>
</dbReference>
<accession>A0A7V7RK73</accession>
<comment type="caution">
    <text evidence="5">The sequence shown here is derived from an EMBL/GenBank/DDBJ whole genome shotgun (WGS) entry which is preliminary data.</text>
</comment>
<dbReference type="SUPFAM" id="SSF159774">
    <property type="entry name" value="YerB-like"/>
    <property type="match status" value="1"/>
</dbReference>
<evidence type="ECO:0000259" key="3">
    <source>
        <dbReference type="Pfam" id="PF11258"/>
    </source>
</evidence>
<evidence type="ECO:0000313" key="6">
    <source>
        <dbReference type="Proteomes" id="UP000441354"/>
    </source>
</evidence>
<dbReference type="PROSITE" id="PS51257">
    <property type="entry name" value="PROKAR_LIPOPROTEIN"/>
    <property type="match status" value="1"/>
</dbReference>
<keyword evidence="2" id="KW-0732">Signal</keyword>
<dbReference type="Proteomes" id="UP000441354">
    <property type="component" value="Unassembled WGS sequence"/>
</dbReference>
<dbReference type="AlphaFoldDB" id="A0A7V7RK73"/>
<dbReference type="EMBL" id="WBOT01000004">
    <property type="protein sequence ID" value="KAB2331651.1"/>
    <property type="molecule type" value="Genomic_DNA"/>
</dbReference>
<dbReference type="Gene3D" id="3.50.90.10">
    <property type="entry name" value="YerB-like"/>
    <property type="match status" value="1"/>
</dbReference>
<evidence type="ECO:0000259" key="4">
    <source>
        <dbReference type="Pfam" id="PF17479"/>
    </source>
</evidence>